<name>A0AAV7MQ44_PLEWA</name>
<reference evidence="2" key="1">
    <citation type="journal article" date="2022" name="bioRxiv">
        <title>Sequencing and chromosome-scale assembly of the giantPleurodeles waltlgenome.</title>
        <authorList>
            <person name="Brown T."/>
            <person name="Elewa A."/>
            <person name="Iarovenko S."/>
            <person name="Subramanian E."/>
            <person name="Araus A.J."/>
            <person name="Petzold A."/>
            <person name="Susuki M."/>
            <person name="Suzuki K.-i.T."/>
            <person name="Hayashi T."/>
            <person name="Toyoda A."/>
            <person name="Oliveira C."/>
            <person name="Osipova E."/>
            <person name="Leigh N.D."/>
            <person name="Simon A."/>
            <person name="Yun M.H."/>
        </authorList>
    </citation>
    <scope>NUCLEOTIDE SEQUENCE</scope>
    <source>
        <strain evidence="2">20211129_DDA</strain>
        <tissue evidence="2">Liver</tissue>
    </source>
</reference>
<sequence>MRNAGATPFRDKVNKRVRHASIAHVFLRPTRLTGSLAWCTLGRRQLVTSLGKGQHWEPFLAWSLTPTPLRLPRTSQLPLARRSSGTARLGRPSTGAIRHRSSRHTEQRFRLSALEKVHPETEAGLSLADQRSVAAGSKWQPKLIRGAVELEPVVGLAEAGNHSGTDLTWTRLILL</sequence>
<evidence type="ECO:0000256" key="1">
    <source>
        <dbReference type="SAM" id="MobiDB-lite"/>
    </source>
</evidence>
<organism evidence="2 3">
    <name type="scientific">Pleurodeles waltl</name>
    <name type="common">Iberian ribbed newt</name>
    <dbReference type="NCBI Taxonomy" id="8319"/>
    <lineage>
        <taxon>Eukaryota</taxon>
        <taxon>Metazoa</taxon>
        <taxon>Chordata</taxon>
        <taxon>Craniata</taxon>
        <taxon>Vertebrata</taxon>
        <taxon>Euteleostomi</taxon>
        <taxon>Amphibia</taxon>
        <taxon>Batrachia</taxon>
        <taxon>Caudata</taxon>
        <taxon>Salamandroidea</taxon>
        <taxon>Salamandridae</taxon>
        <taxon>Pleurodelinae</taxon>
        <taxon>Pleurodeles</taxon>
    </lineage>
</organism>
<evidence type="ECO:0000313" key="3">
    <source>
        <dbReference type="Proteomes" id="UP001066276"/>
    </source>
</evidence>
<proteinExistence type="predicted"/>
<evidence type="ECO:0000313" key="2">
    <source>
        <dbReference type="EMBL" id="KAJ1105657.1"/>
    </source>
</evidence>
<protein>
    <submittedName>
        <fullName evidence="2">Uncharacterized protein</fullName>
    </submittedName>
</protein>
<dbReference type="AlphaFoldDB" id="A0AAV7MQ44"/>
<comment type="caution">
    <text evidence="2">The sequence shown here is derived from an EMBL/GenBank/DDBJ whole genome shotgun (WGS) entry which is preliminary data.</text>
</comment>
<dbReference type="Proteomes" id="UP001066276">
    <property type="component" value="Chromosome 9"/>
</dbReference>
<dbReference type="EMBL" id="JANPWB010000013">
    <property type="protein sequence ID" value="KAJ1105657.1"/>
    <property type="molecule type" value="Genomic_DNA"/>
</dbReference>
<gene>
    <name evidence="2" type="ORF">NDU88_003062</name>
</gene>
<keyword evidence="3" id="KW-1185">Reference proteome</keyword>
<accession>A0AAV7MQ44</accession>
<feature type="region of interest" description="Disordered" evidence="1">
    <location>
        <begin position="78"/>
        <end position="106"/>
    </location>
</feature>